<organism evidence="4 5">
    <name type="scientific">Sphingobacterium paucimobilis HER1398</name>
    <dbReference type="NCBI Taxonomy" id="1346330"/>
    <lineage>
        <taxon>Bacteria</taxon>
        <taxon>Pseudomonadati</taxon>
        <taxon>Bacteroidota</taxon>
        <taxon>Sphingobacteriia</taxon>
        <taxon>Sphingobacteriales</taxon>
        <taxon>Sphingobacteriaceae</taxon>
        <taxon>Sphingobacterium</taxon>
    </lineage>
</organism>
<dbReference type="STRING" id="1346330.M472_18010"/>
<feature type="compositionally biased region" description="Low complexity" evidence="1">
    <location>
        <begin position="206"/>
        <end position="220"/>
    </location>
</feature>
<feature type="compositionally biased region" description="Low complexity" evidence="1">
    <location>
        <begin position="227"/>
        <end position="244"/>
    </location>
</feature>
<keyword evidence="2" id="KW-0472">Membrane</keyword>
<proteinExistence type="predicted"/>
<feature type="chain" id="PRO_5004629450" evidence="3">
    <location>
        <begin position="26"/>
        <end position="549"/>
    </location>
</feature>
<feature type="region of interest" description="Disordered" evidence="1">
    <location>
        <begin position="204"/>
        <end position="248"/>
    </location>
</feature>
<feature type="signal peptide" evidence="3">
    <location>
        <begin position="1"/>
        <end position="25"/>
    </location>
</feature>
<sequence>MKRMANLIAGIFGMMCLLGTTNVRAQNDVYKNTLIGVVIRWEGSEGGYDWAFVKALPNYTVSFTYQGKQVTLSGMTGQRFIRKDHPIPQGFKLTDSQVMVDGYPATNYNNYMSYYNTLYEANNNIFKEANRNDKQSLLSVIKKIDSKIAEINSKMQSFQVSSSFRNQYDMDKYIKRLEDQRKSYEKDISLIEKKESETKVIITGNSKSTSSSKSSSSGTSAEAVSLGGSSSGATPATGPTTATTKNEDIRAASSFQGGLSNIKEGEVFKNDRGEYFQKVNGGARKVDKSAYDRVEANRIAAQLANQEAERQERDAVYSRATEDLTNLGANVLMGMRADREARLDRAYAAQSRADEAIKAYGELAADGNIEALKKVNNAYHTLAFYNKEEKGGWNGKYSKAREAFLKNTLEKTNNSGARDLLLGFYDTQKEQAMARRRKGIYRAIAYPLLGAGLAYGGYKVYDSILNDDDDGSMEWLGTTMLSIGVVGGIAFGGWGLFEGASVFGRGKSSEYYKEADRKQQQILRRYAWRLTPKYNTRLHASLLSLNITF</sequence>
<evidence type="ECO:0000256" key="3">
    <source>
        <dbReference type="SAM" id="SignalP"/>
    </source>
</evidence>
<dbReference type="PATRIC" id="fig|1346330.5.peg.560"/>
<keyword evidence="2" id="KW-0812">Transmembrane</keyword>
<feature type="transmembrane region" description="Helical" evidence="2">
    <location>
        <begin position="475"/>
        <end position="497"/>
    </location>
</feature>
<keyword evidence="2" id="KW-1133">Transmembrane helix</keyword>
<name>U2HZG8_9SPHI</name>
<evidence type="ECO:0000256" key="1">
    <source>
        <dbReference type="SAM" id="MobiDB-lite"/>
    </source>
</evidence>
<dbReference type="Proteomes" id="UP000016584">
    <property type="component" value="Unassembled WGS sequence"/>
</dbReference>
<protein>
    <submittedName>
        <fullName evidence="4">Uncharacterized protein</fullName>
    </submittedName>
</protein>
<evidence type="ECO:0000256" key="2">
    <source>
        <dbReference type="SAM" id="Phobius"/>
    </source>
</evidence>
<reference evidence="4 5" key="1">
    <citation type="journal article" date="2013" name="Genome Announc.">
        <title>The Draft Genome Sequence of Sphingomonas paucimobilis Strain HER1398 (Proteobacteria), Host to the Giant PAU Phage, Indicates That It Is a Member of the Genus Sphingobacterium (Bacteroidetes).</title>
        <authorList>
            <person name="White R.A.III."/>
            <person name="Suttle C.A."/>
        </authorList>
    </citation>
    <scope>NUCLEOTIDE SEQUENCE [LARGE SCALE GENOMIC DNA]</scope>
    <source>
        <strain evidence="4 5">HER1398</strain>
    </source>
</reference>
<dbReference type="EMBL" id="ATDL01000004">
    <property type="protein sequence ID" value="ERJ60655.1"/>
    <property type="molecule type" value="Genomic_DNA"/>
</dbReference>
<accession>U2HZG8</accession>
<keyword evidence="3" id="KW-0732">Signal</keyword>
<keyword evidence="5" id="KW-1185">Reference proteome</keyword>
<comment type="caution">
    <text evidence="4">The sequence shown here is derived from an EMBL/GenBank/DDBJ whole genome shotgun (WGS) entry which is preliminary data.</text>
</comment>
<evidence type="ECO:0000313" key="5">
    <source>
        <dbReference type="Proteomes" id="UP000016584"/>
    </source>
</evidence>
<dbReference type="AlphaFoldDB" id="U2HZG8"/>
<gene>
    <name evidence="4" type="ORF">M472_18010</name>
</gene>
<evidence type="ECO:0000313" key="4">
    <source>
        <dbReference type="EMBL" id="ERJ60655.1"/>
    </source>
</evidence>